<keyword evidence="1" id="KW-0175">Coiled coil</keyword>
<dbReference type="PANTHER" id="PTHR47396">
    <property type="entry name" value="TYPE I RESTRICTION ENZYME ECOKI R PROTEIN"/>
    <property type="match status" value="1"/>
</dbReference>
<dbReference type="InterPro" id="IPR027417">
    <property type="entry name" value="P-loop_NTPase"/>
</dbReference>
<dbReference type="Pfam" id="PF00271">
    <property type="entry name" value="Helicase_C"/>
    <property type="match status" value="1"/>
</dbReference>
<dbReference type="AlphaFoldDB" id="R9CDG3"/>
<dbReference type="GO" id="GO:0005829">
    <property type="term" value="C:cytosol"/>
    <property type="evidence" value="ECO:0007669"/>
    <property type="project" value="TreeGrafter"/>
</dbReference>
<feature type="domain" description="Helicase C-terminal" evidence="3">
    <location>
        <begin position="215"/>
        <end position="383"/>
    </location>
</feature>
<dbReference type="InterPro" id="IPR014001">
    <property type="entry name" value="Helicase_ATP-bd"/>
</dbReference>
<dbReference type="GO" id="GO:0003677">
    <property type="term" value="F:DNA binding"/>
    <property type="evidence" value="ECO:0007669"/>
    <property type="project" value="InterPro"/>
</dbReference>
<keyword evidence="5" id="KW-1185">Reference proteome</keyword>
<dbReference type="PROSITE" id="PS51194">
    <property type="entry name" value="HELICASE_CTER"/>
    <property type="match status" value="1"/>
</dbReference>
<protein>
    <submittedName>
        <fullName evidence="4">Type III restriction protein res subunit</fullName>
    </submittedName>
</protein>
<dbReference type="PANTHER" id="PTHR47396:SF1">
    <property type="entry name" value="ATP-DEPENDENT HELICASE IRC3-RELATED"/>
    <property type="match status" value="1"/>
</dbReference>
<dbReference type="PROSITE" id="PS51192">
    <property type="entry name" value="HELICASE_ATP_BIND_1"/>
    <property type="match status" value="1"/>
</dbReference>
<dbReference type="EMBL" id="ASRV01000050">
    <property type="protein sequence ID" value="EOR27384.1"/>
    <property type="molecule type" value="Genomic_DNA"/>
</dbReference>
<dbReference type="Gene3D" id="3.40.50.300">
    <property type="entry name" value="P-loop containing nucleotide triphosphate hydrolases"/>
    <property type="match status" value="2"/>
</dbReference>
<dbReference type="SUPFAM" id="SSF52540">
    <property type="entry name" value="P-loop containing nucleoside triphosphate hydrolases"/>
    <property type="match status" value="1"/>
</dbReference>
<comment type="caution">
    <text evidence="4">The sequence shown here is derived from an EMBL/GenBank/DDBJ whole genome shotgun (WGS) entry which is preliminary data.</text>
</comment>
<dbReference type="InterPro" id="IPR006935">
    <property type="entry name" value="Helicase/UvrB_N"/>
</dbReference>
<proteinExistence type="predicted"/>
<sequence length="537" mass="61742">MELRDYQIEALNKIKEMNKGSKNIIEIATGGGKTIVFSKLVAENQGRSLIIIDQEELLQQTIKKLSYFTDEKIGRVKGTLDEVGERITCATRQSMSYPGSDRMERILSNGEIDYLIIDECHIALEQQKKIIEKIGAKYVCGFSATPFTNGIEKVYDNIIYKEDILKLVKQGYLVSPRCLVCESNVSLDGVSMTLGDFNQKELSERIDIEDRNKFIVKKWVEYASDRMATIVFCSSIDNAKNIRDEFKKAGISCESIDSDLDSKERADILRRFEEGEIKVLCNVNILIKGVDITSVDCIVEATPTRSLMKYIQQIGRSLRLHEGKKDALILDITDNCKKHRLINCNTAFGLKDGEDILEMEERIKKEAEIDKLDRLAKEEQERIRKLKEEELIMKEIELFNESIFNVRENSIYDWYFNKIGNVDVAILKANKDIDFYIVSKDNNYISYKRIQGEGYTYQLETISESNSLKELQEEIEDIAGKVEKSGAYLNPKCNWKKKDNLTQKQVQACKGKKVKTIWDVLVYFSVKNSYFSLKDVI</sequence>
<evidence type="ECO:0000313" key="5">
    <source>
        <dbReference type="Proteomes" id="UP000013988"/>
    </source>
</evidence>
<name>R9CDG3_9CLOT</name>
<dbReference type="GO" id="GO:0005524">
    <property type="term" value="F:ATP binding"/>
    <property type="evidence" value="ECO:0007669"/>
    <property type="project" value="InterPro"/>
</dbReference>
<evidence type="ECO:0000313" key="4">
    <source>
        <dbReference type="EMBL" id="EOR27384.1"/>
    </source>
</evidence>
<dbReference type="SMART" id="SM00490">
    <property type="entry name" value="HELICc"/>
    <property type="match status" value="1"/>
</dbReference>
<gene>
    <name evidence="4" type="ORF">A500_04556</name>
</gene>
<dbReference type="Proteomes" id="UP000013988">
    <property type="component" value="Unassembled WGS sequence"/>
</dbReference>
<dbReference type="GO" id="GO:0016787">
    <property type="term" value="F:hydrolase activity"/>
    <property type="evidence" value="ECO:0007669"/>
    <property type="project" value="InterPro"/>
</dbReference>
<dbReference type="SMART" id="SM00487">
    <property type="entry name" value="DEXDc"/>
    <property type="match status" value="1"/>
</dbReference>
<dbReference type="InterPro" id="IPR001650">
    <property type="entry name" value="Helicase_C-like"/>
</dbReference>
<dbReference type="PATRIC" id="fig|1202534.3.peg.913"/>
<accession>R9CDG3</accession>
<feature type="coiled-coil region" evidence="1">
    <location>
        <begin position="362"/>
        <end position="396"/>
    </location>
</feature>
<organism evidence="4 5">
    <name type="scientific">Clostridium sartagoforme AAU1</name>
    <dbReference type="NCBI Taxonomy" id="1202534"/>
    <lineage>
        <taxon>Bacteria</taxon>
        <taxon>Bacillati</taxon>
        <taxon>Bacillota</taxon>
        <taxon>Clostridia</taxon>
        <taxon>Eubacteriales</taxon>
        <taxon>Clostridiaceae</taxon>
        <taxon>Clostridium</taxon>
    </lineage>
</organism>
<evidence type="ECO:0000259" key="3">
    <source>
        <dbReference type="PROSITE" id="PS51194"/>
    </source>
</evidence>
<dbReference type="InterPro" id="IPR050742">
    <property type="entry name" value="Helicase_Restrict-Modif_Enz"/>
</dbReference>
<evidence type="ECO:0000256" key="1">
    <source>
        <dbReference type="SAM" id="Coils"/>
    </source>
</evidence>
<dbReference type="Pfam" id="PF04851">
    <property type="entry name" value="ResIII"/>
    <property type="match status" value="1"/>
</dbReference>
<feature type="domain" description="Helicase ATP-binding" evidence="2">
    <location>
        <begin position="14"/>
        <end position="164"/>
    </location>
</feature>
<evidence type="ECO:0000259" key="2">
    <source>
        <dbReference type="PROSITE" id="PS51192"/>
    </source>
</evidence>
<reference evidence="4 5" key="1">
    <citation type="submission" date="2013-03" db="EMBL/GenBank/DDBJ databases">
        <title>Whole genome shotgun sequencing of Clostridium sartagoforme AAU1.</title>
        <authorList>
            <person name="Joshi C.G."/>
            <person name="Duggirala S.M."/>
            <person name="Nathani N.M."/>
            <person name="Bhatt V.D."/>
            <person name="Patel A.K."/>
            <person name="Pandya P.R."/>
            <person name="KaPatel J.A."/>
        </authorList>
    </citation>
    <scope>NUCLEOTIDE SEQUENCE [LARGE SCALE GENOMIC DNA]</scope>
    <source>
        <strain evidence="4 5">AAU1</strain>
    </source>
</reference>